<comment type="caution">
    <text evidence="2">The sequence shown here is derived from an EMBL/GenBank/DDBJ whole genome shotgun (WGS) entry which is preliminary data.</text>
</comment>
<keyword evidence="1" id="KW-0812">Transmembrane</keyword>
<dbReference type="RefSeq" id="WP_132474037.1">
    <property type="nucleotide sequence ID" value="NZ_JBHRVM010000001.1"/>
</dbReference>
<dbReference type="OrthoDB" id="8900503at2"/>
<reference evidence="2 3" key="1">
    <citation type="submission" date="2019-03" db="EMBL/GenBank/DDBJ databases">
        <title>Genomic Encyclopedia of Type Strains, Phase IV (KMG-IV): sequencing the most valuable type-strain genomes for metagenomic binning, comparative biology and taxonomic classification.</title>
        <authorList>
            <person name="Goeker M."/>
        </authorList>
    </citation>
    <scope>NUCLEOTIDE SEQUENCE [LARGE SCALE GENOMIC DNA]</scope>
    <source>
        <strain evidence="2 3">DSM 100048</strain>
    </source>
</reference>
<dbReference type="Proteomes" id="UP000294692">
    <property type="component" value="Unassembled WGS sequence"/>
</dbReference>
<evidence type="ECO:0000313" key="3">
    <source>
        <dbReference type="Proteomes" id="UP000294692"/>
    </source>
</evidence>
<dbReference type="EMBL" id="SMBX01000002">
    <property type="protein sequence ID" value="TCV01481.1"/>
    <property type="molecule type" value="Genomic_DNA"/>
</dbReference>
<protein>
    <submittedName>
        <fullName evidence="2">Uncharacterized protein</fullName>
    </submittedName>
</protein>
<organism evidence="2 3">
    <name type="scientific">Paracandidimonas soli</name>
    <dbReference type="NCBI Taxonomy" id="1917182"/>
    <lineage>
        <taxon>Bacteria</taxon>
        <taxon>Pseudomonadati</taxon>
        <taxon>Pseudomonadota</taxon>
        <taxon>Betaproteobacteria</taxon>
        <taxon>Burkholderiales</taxon>
        <taxon>Alcaligenaceae</taxon>
        <taxon>Paracandidimonas</taxon>
    </lineage>
</organism>
<sequence length="348" mass="36586">MQAGQSAGGHRQRGFVLLELAIAGLIALLFAVWAAGAWKREMQQAGVNAHHAWMDGVRAAAQRYLQRYDGRLTPDSPAAALADAGYADWRSPSIAEFKADGLLPQGYPETGPMRARADITVGPVSGCQTDCVLQALVHGVLWRDGDGGNYGWRALASQWLLAAGGKGGQVSSNAPQFVRGPSFSWKNPPREGVQPLPEGTVALLAAGLSGKEDYLRVRDKRDPDFQGGMRVKGDIGTEGSVSASAYLSIGARAVRAEACPEEGVIAQEQAGGLLFCRYGSWRTAPGAGGGFSTNSRHGCMTPEKTSTANPVTKGCWCPAGYVMLRISDSGVASASEASGRTIGYLCVD</sequence>
<gene>
    <name evidence="2" type="ORF">EV686_102193</name>
</gene>
<feature type="transmembrane region" description="Helical" evidence="1">
    <location>
        <begin position="15"/>
        <end position="38"/>
    </location>
</feature>
<keyword evidence="1" id="KW-1133">Transmembrane helix</keyword>
<keyword evidence="3" id="KW-1185">Reference proteome</keyword>
<evidence type="ECO:0000313" key="2">
    <source>
        <dbReference type="EMBL" id="TCV01481.1"/>
    </source>
</evidence>
<keyword evidence="1" id="KW-0472">Membrane</keyword>
<dbReference type="AlphaFoldDB" id="A0A4R3VBM4"/>
<evidence type="ECO:0000256" key="1">
    <source>
        <dbReference type="SAM" id="Phobius"/>
    </source>
</evidence>
<proteinExistence type="predicted"/>
<name>A0A4R3VBM4_9BURK</name>
<accession>A0A4R3VBM4</accession>